<comment type="caution">
    <text evidence="10">The sequence shown here is derived from an EMBL/GenBank/DDBJ whole genome shotgun (WGS) entry which is preliminary data.</text>
</comment>
<evidence type="ECO:0000256" key="2">
    <source>
        <dbReference type="ARBA" id="ARBA00010916"/>
    </source>
</evidence>
<dbReference type="PANTHER" id="PTHR13476">
    <property type="entry name" value="CHROMATIN MODIFICATION-RELATED PROTEIN MEAF6"/>
    <property type="match status" value="1"/>
</dbReference>
<evidence type="ECO:0000256" key="5">
    <source>
        <dbReference type="ARBA" id="ARBA00023015"/>
    </source>
</evidence>
<evidence type="ECO:0000256" key="9">
    <source>
        <dbReference type="RuleBase" id="RU368022"/>
    </source>
</evidence>
<proteinExistence type="inferred from homology"/>
<evidence type="ECO:0000256" key="7">
    <source>
        <dbReference type="ARBA" id="ARBA00023163"/>
    </source>
</evidence>
<dbReference type="EMBL" id="CAJVPL010000658">
    <property type="protein sequence ID" value="CAG8518971.1"/>
    <property type="molecule type" value="Genomic_DNA"/>
</dbReference>
<comment type="subcellular location">
    <subcellularLocation>
        <location evidence="1 9">Nucleus</location>
    </subcellularLocation>
</comment>
<evidence type="ECO:0000256" key="8">
    <source>
        <dbReference type="ARBA" id="ARBA00023242"/>
    </source>
</evidence>
<evidence type="ECO:0000313" key="11">
    <source>
        <dbReference type="Proteomes" id="UP000789831"/>
    </source>
</evidence>
<accession>A0A9N9A659</accession>
<keyword evidence="7 9" id="KW-0804">Transcription</keyword>
<keyword evidence="4 9" id="KW-0156">Chromatin regulator</keyword>
<sequence length="229" mass="25960">MPDAPYKMRGWFQEAEEGYAPPEDSGIEACNECCRNQNIEESLASPIPSIRQLVNDNFTINLQPILKVTGKWLKLKIPDQLGMKPADSLSKLPMQETSQLSAAVELPKTATNGSNKLKSIQAELDHLLIEKKKADFSLAEIEFSIYNFEGSYLKETHNGKGNLLRGFFGKVPKSALDKNDLKKFEVREEDRIFSRSSWVKLHFLCIEYVQCVSPSLTNHKMYIFVKGDL</sequence>
<protein>
    <recommendedName>
        <fullName evidence="3 9">Chromatin modification-related protein EAF6</fullName>
    </recommendedName>
</protein>
<evidence type="ECO:0000256" key="1">
    <source>
        <dbReference type="ARBA" id="ARBA00004123"/>
    </source>
</evidence>
<evidence type="ECO:0000256" key="3">
    <source>
        <dbReference type="ARBA" id="ARBA00018504"/>
    </source>
</evidence>
<comment type="subunit">
    <text evidence="9">Component of the NuA4 histone acetyltransferase complex.</text>
</comment>
<comment type="function">
    <text evidence="9">Component of the NuA4 histone acetyltransferase complex which is involved in transcriptional activation of selected genes principally by acetylation of nucleosomal histone H4 and H2A. The NuA4 complex is also involved in DNA repair.</text>
</comment>
<keyword evidence="5 9" id="KW-0805">Transcription regulation</keyword>
<dbReference type="GO" id="GO:0006281">
    <property type="term" value="P:DNA repair"/>
    <property type="evidence" value="ECO:0007669"/>
    <property type="project" value="UniProtKB-UniRule"/>
</dbReference>
<evidence type="ECO:0000256" key="4">
    <source>
        <dbReference type="ARBA" id="ARBA00022853"/>
    </source>
</evidence>
<comment type="similarity">
    <text evidence="2 9">Belongs to the EAF6 family.</text>
</comment>
<gene>
    <name evidence="10" type="ORF">AGERDE_LOCUS5134</name>
</gene>
<keyword evidence="11" id="KW-1185">Reference proteome</keyword>
<dbReference type="GO" id="GO:0006325">
    <property type="term" value="P:chromatin organization"/>
    <property type="evidence" value="ECO:0007669"/>
    <property type="project" value="UniProtKB-KW"/>
</dbReference>
<dbReference type="Pfam" id="PF09340">
    <property type="entry name" value="NuA4"/>
    <property type="match status" value="1"/>
</dbReference>
<organism evidence="10 11">
    <name type="scientific">Ambispora gerdemannii</name>
    <dbReference type="NCBI Taxonomy" id="144530"/>
    <lineage>
        <taxon>Eukaryota</taxon>
        <taxon>Fungi</taxon>
        <taxon>Fungi incertae sedis</taxon>
        <taxon>Mucoromycota</taxon>
        <taxon>Glomeromycotina</taxon>
        <taxon>Glomeromycetes</taxon>
        <taxon>Archaeosporales</taxon>
        <taxon>Ambisporaceae</taxon>
        <taxon>Ambispora</taxon>
    </lineage>
</organism>
<name>A0A9N9A659_9GLOM</name>
<dbReference type="Proteomes" id="UP000789831">
    <property type="component" value="Unassembled WGS sequence"/>
</dbReference>
<dbReference type="GO" id="GO:0035267">
    <property type="term" value="C:NuA4 histone acetyltransferase complex"/>
    <property type="evidence" value="ECO:0007669"/>
    <property type="project" value="UniProtKB-UniRule"/>
</dbReference>
<dbReference type="GO" id="GO:0005634">
    <property type="term" value="C:nucleus"/>
    <property type="evidence" value="ECO:0007669"/>
    <property type="project" value="UniProtKB-SubCell"/>
</dbReference>
<keyword evidence="9" id="KW-0234">DNA repair</keyword>
<evidence type="ECO:0000313" key="10">
    <source>
        <dbReference type="EMBL" id="CAG8518971.1"/>
    </source>
</evidence>
<reference evidence="10" key="1">
    <citation type="submission" date="2021-06" db="EMBL/GenBank/DDBJ databases">
        <authorList>
            <person name="Kallberg Y."/>
            <person name="Tangrot J."/>
            <person name="Rosling A."/>
        </authorList>
    </citation>
    <scope>NUCLEOTIDE SEQUENCE</scope>
    <source>
        <strain evidence="10">MT106</strain>
    </source>
</reference>
<dbReference type="InterPro" id="IPR015418">
    <property type="entry name" value="Eaf6"/>
</dbReference>
<keyword evidence="6" id="KW-0175">Coiled coil</keyword>
<evidence type="ECO:0000256" key="6">
    <source>
        <dbReference type="ARBA" id="ARBA00023054"/>
    </source>
</evidence>
<dbReference type="OrthoDB" id="440324at2759"/>
<keyword evidence="9" id="KW-0227">DNA damage</keyword>
<dbReference type="AlphaFoldDB" id="A0A9N9A659"/>
<keyword evidence="8 9" id="KW-0539">Nucleus</keyword>